<gene>
    <name evidence="2" type="ORF">NDU88_008842</name>
</gene>
<feature type="region of interest" description="Disordered" evidence="1">
    <location>
        <begin position="68"/>
        <end position="114"/>
    </location>
</feature>
<protein>
    <submittedName>
        <fullName evidence="2">Uncharacterized protein</fullName>
    </submittedName>
</protein>
<accession>A0AAV7QVU1</accession>
<evidence type="ECO:0000313" key="3">
    <source>
        <dbReference type="Proteomes" id="UP001066276"/>
    </source>
</evidence>
<reference evidence="2" key="1">
    <citation type="journal article" date="2022" name="bioRxiv">
        <title>Sequencing and chromosome-scale assembly of the giantPleurodeles waltlgenome.</title>
        <authorList>
            <person name="Brown T."/>
            <person name="Elewa A."/>
            <person name="Iarovenko S."/>
            <person name="Subramanian E."/>
            <person name="Araus A.J."/>
            <person name="Petzold A."/>
            <person name="Susuki M."/>
            <person name="Suzuki K.-i.T."/>
            <person name="Hayashi T."/>
            <person name="Toyoda A."/>
            <person name="Oliveira C."/>
            <person name="Osipova E."/>
            <person name="Leigh N.D."/>
            <person name="Simon A."/>
            <person name="Yun M.H."/>
        </authorList>
    </citation>
    <scope>NUCLEOTIDE SEQUENCE</scope>
    <source>
        <strain evidence="2">20211129_DDA</strain>
        <tissue evidence="2">Liver</tissue>
    </source>
</reference>
<dbReference type="Proteomes" id="UP001066276">
    <property type="component" value="Chromosome 6"/>
</dbReference>
<comment type="caution">
    <text evidence="2">The sequence shown here is derived from an EMBL/GenBank/DDBJ whole genome shotgun (WGS) entry which is preliminary data.</text>
</comment>
<sequence>MIISVSLHPNELPCDGPFSTNAALRCPGCTYGSPIGNPEAQLPSPYEREQIARGGFFKSPDIRAEGTLDFFNDTDAEVPTTTKKTLENTGTRTPEEILPVRRAGGDNTHRPATL</sequence>
<organism evidence="2 3">
    <name type="scientific">Pleurodeles waltl</name>
    <name type="common">Iberian ribbed newt</name>
    <dbReference type="NCBI Taxonomy" id="8319"/>
    <lineage>
        <taxon>Eukaryota</taxon>
        <taxon>Metazoa</taxon>
        <taxon>Chordata</taxon>
        <taxon>Craniata</taxon>
        <taxon>Vertebrata</taxon>
        <taxon>Euteleostomi</taxon>
        <taxon>Amphibia</taxon>
        <taxon>Batrachia</taxon>
        <taxon>Caudata</taxon>
        <taxon>Salamandroidea</taxon>
        <taxon>Salamandridae</taxon>
        <taxon>Pleurodelinae</taxon>
        <taxon>Pleurodeles</taxon>
    </lineage>
</organism>
<name>A0AAV7QVU1_PLEWA</name>
<dbReference type="AlphaFoldDB" id="A0AAV7QVU1"/>
<proteinExistence type="predicted"/>
<feature type="compositionally biased region" description="Low complexity" evidence="1">
    <location>
        <begin position="80"/>
        <end position="92"/>
    </location>
</feature>
<evidence type="ECO:0000256" key="1">
    <source>
        <dbReference type="SAM" id="MobiDB-lite"/>
    </source>
</evidence>
<keyword evidence="3" id="KW-1185">Reference proteome</keyword>
<dbReference type="EMBL" id="JANPWB010000010">
    <property type="protein sequence ID" value="KAJ1142528.1"/>
    <property type="molecule type" value="Genomic_DNA"/>
</dbReference>
<evidence type="ECO:0000313" key="2">
    <source>
        <dbReference type="EMBL" id="KAJ1142528.1"/>
    </source>
</evidence>
<feature type="compositionally biased region" description="Basic and acidic residues" evidence="1">
    <location>
        <begin position="93"/>
        <end position="114"/>
    </location>
</feature>